<evidence type="ECO:0000313" key="3">
    <source>
        <dbReference type="Proteomes" id="UP000488956"/>
    </source>
</evidence>
<protein>
    <submittedName>
        <fullName evidence="2">Uncharacterized protein</fullName>
    </submittedName>
</protein>
<feature type="region of interest" description="Disordered" evidence="1">
    <location>
        <begin position="1"/>
        <end position="92"/>
    </location>
</feature>
<accession>A0A6G0L4B1</accession>
<dbReference type="AlphaFoldDB" id="A0A6G0L4B1"/>
<evidence type="ECO:0000313" key="2">
    <source>
        <dbReference type="EMBL" id="KAE9107687.1"/>
    </source>
</evidence>
<evidence type="ECO:0000256" key="1">
    <source>
        <dbReference type="SAM" id="MobiDB-lite"/>
    </source>
</evidence>
<reference evidence="2 3" key="1">
    <citation type="submission" date="2018-09" db="EMBL/GenBank/DDBJ databases">
        <title>Genomic investigation of the strawberry pathogen Phytophthora fragariae indicates pathogenicity is determined by transcriptional variation in three key races.</title>
        <authorList>
            <person name="Adams T.M."/>
            <person name="Armitage A.D."/>
            <person name="Sobczyk M.K."/>
            <person name="Bates H.J."/>
            <person name="Dunwell J.M."/>
            <person name="Nellist C.F."/>
            <person name="Harrison R.J."/>
        </authorList>
    </citation>
    <scope>NUCLEOTIDE SEQUENCE [LARGE SCALE GENOMIC DNA]</scope>
    <source>
        <strain evidence="2 3">ONT-3</strain>
    </source>
</reference>
<comment type="caution">
    <text evidence="2">The sequence shown here is derived from an EMBL/GenBank/DDBJ whole genome shotgun (WGS) entry which is preliminary data.</text>
</comment>
<dbReference type="EMBL" id="QXFX01000672">
    <property type="protein sequence ID" value="KAE9107687.1"/>
    <property type="molecule type" value="Genomic_DNA"/>
</dbReference>
<feature type="compositionally biased region" description="Basic and acidic residues" evidence="1">
    <location>
        <begin position="50"/>
        <end position="62"/>
    </location>
</feature>
<dbReference type="Proteomes" id="UP000488956">
    <property type="component" value="Unassembled WGS sequence"/>
</dbReference>
<gene>
    <name evidence="2" type="ORF">PF010_g12187</name>
</gene>
<feature type="compositionally biased region" description="Acidic residues" evidence="1">
    <location>
        <begin position="21"/>
        <end position="30"/>
    </location>
</feature>
<name>A0A6G0L4B1_9STRA</name>
<feature type="compositionally biased region" description="Basic and acidic residues" evidence="1">
    <location>
        <begin position="82"/>
        <end position="92"/>
    </location>
</feature>
<proteinExistence type="predicted"/>
<sequence>MLYDEVFLPSDDIAPPPAEGGGEDEDGLEDVEVKEGFERPAAPTNTIANDPRETEEVRREMGTTHWTRAGVEEANGSSEVMANRKSERQSAK</sequence>
<organism evidence="2 3">
    <name type="scientific">Phytophthora fragariae</name>
    <dbReference type="NCBI Taxonomy" id="53985"/>
    <lineage>
        <taxon>Eukaryota</taxon>
        <taxon>Sar</taxon>
        <taxon>Stramenopiles</taxon>
        <taxon>Oomycota</taxon>
        <taxon>Peronosporomycetes</taxon>
        <taxon>Peronosporales</taxon>
        <taxon>Peronosporaceae</taxon>
        <taxon>Phytophthora</taxon>
    </lineage>
</organism>